<gene>
    <name evidence="1" type="ORF">PhaeoP63_02790</name>
</gene>
<protein>
    <submittedName>
        <fullName evidence="1">Uncharacterized protein</fullName>
    </submittedName>
</protein>
<dbReference type="Proteomes" id="UP000217545">
    <property type="component" value="Chromosome"/>
</dbReference>
<name>A0AAD0EC96_9RHOB</name>
<accession>A0AAD0EC96</accession>
<proteinExistence type="predicted"/>
<dbReference type="AlphaFoldDB" id="A0AAD0EC96"/>
<evidence type="ECO:0000313" key="2">
    <source>
        <dbReference type="Proteomes" id="UP000217545"/>
    </source>
</evidence>
<dbReference type="EMBL" id="CP010784">
    <property type="protein sequence ID" value="ATF06842.1"/>
    <property type="molecule type" value="Genomic_DNA"/>
</dbReference>
<organism evidence="1 2">
    <name type="scientific">Phaeobacter gallaeciensis</name>
    <dbReference type="NCBI Taxonomy" id="60890"/>
    <lineage>
        <taxon>Bacteria</taxon>
        <taxon>Pseudomonadati</taxon>
        <taxon>Pseudomonadota</taxon>
        <taxon>Alphaproteobacteria</taxon>
        <taxon>Rhodobacterales</taxon>
        <taxon>Roseobacteraceae</taxon>
        <taxon>Phaeobacter</taxon>
    </lineage>
</organism>
<evidence type="ECO:0000313" key="1">
    <source>
        <dbReference type="EMBL" id="ATF06842.1"/>
    </source>
</evidence>
<sequence>MHGKFGFAKTSNELLEFHINSKLSCHVILGVLATQGWVEPELTTERPITVCFAVLRGLTKCAQLRSAIPPFTVNVTQTPSFLI</sequence>
<reference evidence="1 2" key="1">
    <citation type="journal article" date="2017" name="Front. Microbiol.">
        <title>Phaeobacter piscinae sp. nov., a species of the Roseobacter group and potential aquaculture probiont.</title>
        <authorList>
            <person name="Sonnenschein E.C."/>
            <person name="Phippen C.B.W."/>
            <person name="Nielsen K.F."/>
            <person name="Mateiu R.V."/>
            <person name="Melchiorsen J."/>
            <person name="Gram L."/>
            <person name="Overmann J."/>
            <person name="Freese H.M."/>
        </authorList>
    </citation>
    <scope>NUCLEOTIDE SEQUENCE [LARGE SCALE GENOMIC DNA]</scope>
    <source>
        <strain evidence="1 2">P63</strain>
    </source>
</reference>